<name>I8TTG1_ASPO3</name>
<sequence>MGGFHVYCAICGSTFSSRSFISIDSDDEMGDHTYSGEVIGDSDLGWLDDLRALGFNPDAVGERKVLSMPTQVKVVFDIPIKLFLRSNIKKIQTFPLVQTVNRRIASTPICSGMMGIRNIYLFSLFISCATRRFSFGALRMKQ</sequence>
<protein>
    <submittedName>
        <fullName evidence="1">Uncharacterized protein</fullName>
    </submittedName>
</protein>
<reference evidence="1 2" key="1">
    <citation type="journal article" date="2012" name="Eukaryot. Cell">
        <title>Draft genome sequence of Aspergillus oryzae strain 3.042.</title>
        <authorList>
            <person name="Zhao G."/>
            <person name="Yao Y."/>
            <person name="Qi W."/>
            <person name="Wang C."/>
            <person name="Hou L."/>
            <person name="Zeng B."/>
            <person name="Cao X."/>
        </authorList>
    </citation>
    <scope>NUCLEOTIDE SEQUENCE [LARGE SCALE GENOMIC DNA]</scope>
    <source>
        <strain evidence="1 2">3.042</strain>
    </source>
</reference>
<evidence type="ECO:0000313" key="2">
    <source>
        <dbReference type="Proteomes" id="UP000002812"/>
    </source>
</evidence>
<proteinExistence type="predicted"/>
<evidence type="ECO:0000313" key="1">
    <source>
        <dbReference type="EMBL" id="EIT77645.1"/>
    </source>
</evidence>
<dbReference type="HOGENOM" id="CLU_1815392_0_0_1"/>
<accession>I8TTG1</accession>
<dbReference type="Proteomes" id="UP000002812">
    <property type="component" value="Unassembled WGS sequence"/>
</dbReference>
<comment type="caution">
    <text evidence="1">The sequence shown here is derived from an EMBL/GenBank/DDBJ whole genome shotgun (WGS) entry which is preliminary data.</text>
</comment>
<gene>
    <name evidence="1" type="ORF">Ao3042_06194</name>
</gene>
<reference evidence="2" key="2">
    <citation type="submission" date="2012-06" db="EMBL/GenBank/DDBJ databases">
        <title>Comparative genomic analyses of Aspergillus oryzae 3.042 and A. oryzae RIB40 for soy-sauce fermentation.</title>
        <authorList>
            <person name="Zhao G."/>
            <person name="Hou L."/>
            <person name="Wang C."/>
            <person name="Cao X."/>
        </authorList>
    </citation>
    <scope>NUCLEOTIDE SEQUENCE [LARGE SCALE GENOMIC DNA]</scope>
    <source>
        <strain evidence="2">3.042</strain>
    </source>
</reference>
<dbReference type="AlphaFoldDB" id="I8TTG1"/>
<dbReference type="EMBL" id="AKHY01000146">
    <property type="protein sequence ID" value="EIT77645.1"/>
    <property type="molecule type" value="Genomic_DNA"/>
</dbReference>
<organism evidence="1 2">
    <name type="scientific">Aspergillus oryzae (strain 3.042)</name>
    <name type="common">Yellow koji mold</name>
    <dbReference type="NCBI Taxonomy" id="1160506"/>
    <lineage>
        <taxon>Eukaryota</taxon>
        <taxon>Fungi</taxon>
        <taxon>Dikarya</taxon>
        <taxon>Ascomycota</taxon>
        <taxon>Pezizomycotina</taxon>
        <taxon>Eurotiomycetes</taxon>
        <taxon>Eurotiomycetidae</taxon>
        <taxon>Eurotiales</taxon>
        <taxon>Aspergillaceae</taxon>
        <taxon>Aspergillus</taxon>
        <taxon>Aspergillus subgen. Circumdati</taxon>
    </lineage>
</organism>